<evidence type="ECO:0000256" key="1">
    <source>
        <dbReference type="SAM" id="MobiDB-lite"/>
    </source>
</evidence>
<evidence type="ECO:0000313" key="3">
    <source>
        <dbReference type="EMBL" id="GAU97253.1"/>
    </source>
</evidence>
<keyword evidence="2" id="KW-0472">Membrane</keyword>
<keyword evidence="4" id="KW-1185">Reference proteome</keyword>
<gene>
    <name evidence="3" type="primary">RvY_08580-1</name>
    <name evidence="3" type="synonym">RvY_08580.1</name>
    <name evidence="3" type="ORF">RvY_08580</name>
</gene>
<evidence type="ECO:0000313" key="4">
    <source>
        <dbReference type="Proteomes" id="UP000186922"/>
    </source>
</evidence>
<accession>A0A1D1VEE9</accession>
<dbReference type="AlphaFoldDB" id="A0A1D1VEE9"/>
<name>A0A1D1VEE9_RAMVA</name>
<reference evidence="3 4" key="1">
    <citation type="journal article" date="2016" name="Nat. Commun.">
        <title>Extremotolerant tardigrade genome and improved radiotolerance of human cultured cells by tardigrade-unique protein.</title>
        <authorList>
            <person name="Hashimoto T."/>
            <person name="Horikawa D.D."/>
            <person name="Saito Y."/>
            <person name="Kuwahara H."/>
            <person name="Kozuka-Hata H."/>
            <person name="Shin-I T."/>
            <person name="Minakuchi Y."/>
            <person name="Ohishi K."/>
            <person name="Motoyama A."/>
            <person name="Aizu T."/>
            <person name="Enomoto A."/>
            <person name="Kondo K."/>
            <person name="Tanaka S."/>
            <person name="Hara Y."/>
            <person name="Koshikawa S."/>
            <person name="Sagara H."/>
            <person name="Miura T."/>
            <person name="Yokobori S."/>
            <person name="Miyagawa K."/>
            <person name="Suzuki Y."/>
            <person name="Kubo T."/>
            <person name="Oyama M."/>
            <person name="Kohara Y."/>
            <person name="Fujiyama A."/>
            <person name="Arakawa K."/>
            <person name="Katayama T."/>
            <person name="Toyoda A."/>
            <person name="Kunieda T."/>
        </authorList>
    </citation>
    <scope>NUCLEOTIDE SEQUENCE [LARGE SCALE GENOMIC DNA]</scope>
    <source>
        <strain evidence="3 4">YOKOZUNA-1</strain>
    </source>
</reference>
<feature type="compositionally biased region" description="Basic and acidic residues" evidence="1">
    <location>
        <begin position="224"/>
        <end position="233"/>
    </location>
</feature>
<protein>
    <submittedName>
        <fullName evidence="3">Uncharacterized protein</fullName>
    </submittedName>
</protein>
<organism evidence="3 4">
    <name type="scientific">Ramazzottius varieornatus</name>
    <name type="common">Water bear</name>
    <name type="synonym">Tardigrade</name>
    <dbReference type="NCBI Taxonomy" id="947166"/>
    <lineage>
        <taxon>Eukaryota</taxon>
        <taxon>Metazoa</taxon>
        <taxon>Ecdysozoa</taxon>
        <taxon>Tardigrada</taxon>
        <taxon>Eutardigrada</taxon>
        <taxon>Parachela</taxon>
        <taxon>Hypsibioidea</taxon>
        <taxon>Ramazzottiidae</taxon>
        <taxon>Ramazzottius</taxon>
    </lineage>
</organism>
<proteinExistence type="predicted"/>
<dbReference type="EMBL" id="BDGG01000004">
    <property type="protein sequence ID" value="GAU97253.1"/>
    <property type="molecule type" value="Genomic_DNA"/>
</dbReference>
<comment type="caution">
    <text evidence="3">The sequence shown here is derived from an EMBL/GenBank/DDBJ whole genome shotgun (WGS) entry which is preliminary data.</text>
</comment>
<feature type="region of interest" description="Disordered" evidence="1">
    <location>
        <begin position="210"/>
        <end position="233"/>
    </location>
</feature>
<sequence length="233" mass="26228">MYSRMPSPVSTVSLFSGIQPPAAALESARKLIQCGVNNQSVRHTYTLYRNCLDPRVPEACDCGPIATDQEWLEISCAATDRPSTVGPLAMSEIYGVVGEIVRIALILCFLITAWVWKRRSRKNTLEKKIRLRFAWALTHYEISPKNLCLVNPLAGPDKVLGKRNFGVVVKDRLVDWKPANHKFRPITQSKLANEHFVAVKLLAKDKRTKRISHGQYRSGDGDANESRTSREHC</sequence>
<keyword evidence="2" id="KW-0812">Transmembrane</keyword>
<dbReference type="Proteomes" id="UP000186922">
    <property type="component" value="Unassembled WGS sequence"/>
</dbReference>
<keyword evidence="2" id="KW-1133">Transmembrane helix</keyword>
<evidence type="ECO:0000256" key="2">
    <source>
        <dbReference type="SAM" id="Phobius"/>
    </source>
</evidence>
<feature type="transmembrane region" description="Helical" evidence="2">
    <location>
        <begin position="93"/>
        <end position="116"/>
    </location>
</feature>